<feature type="domain" description="SGNH hydrolase-type esterase" evidence="4">
    <location>
        <begin position="183"/>
        <end position="368"/>
    </location>
</feature>
<dbReference type="GO" id="GO:0016788">
    <property type="term" value="F:hydrolase activity, acting on ester bonds"/>
    <property type="evidence" value="ECO:0007669"/>
    <property type="project" value="UniProtKB-ARBA"/>
</dbReference>
<reference evidence="5 6" key="1">
    <citation type="submission" date="2018-11" db="EMBL/GenBank/DDBJ databases">
        <authorList>
            <person name="Mardanov A.V."/>
            <person name="Ravin N.V."/>
            <person name="Dedysh S.N."/>
        </authorList>
    </citation>
    <scope>NUCLEOTIDE SEQUENCE [LARGE SCALE GENOMIC DNA]</scope>
    <source>
        <strain evidence="5 6">AF10</strain>
    </source>
</reference>
<feature type="chain" id="PRO_5020642610" evidence="3">
    <location>
        <begin position="20"/>
        <end position="428"/>
    </location>
</feature>
<dbReference type="InterPro" id="IPR037459">
    <property type="entry name" value="RhgT-like"/>
</dbReference>
<reference evidence="6" key="2">
    <citation type="submission" date="2019-02" db="EMBL/GenBank/DDBJ databases">
        <title>Granulicella sibirica sp. nov., a psychrotolerant acidobacterium isolated from an organic soil layer in forested tundra, West Siberia.</title>
        <authorList>
            <person name="Oshkin I.Y."/>
            <person name="Kulichevskaya I.S."/>
            <person name="Rijpstra W.I.C."/>
            <person name="Sinninghe Damste J.S."/>
            <person name="Rakitin A.L."/>
            <person name="Ravin N.V."/>
            <person name="Dedysh S.N."/>
        </authorList>
    </citation>
    <scope>NUCLEOTIDE SEQUENCE [LARGE SCALE GENOMIC DNA]</scope>
    <source>
        <strain evidence="6">AF10</strain>
    </source>
</reference>
<dbReference type="EMBL" id="RDSM01000001">
    <property type="protein sequence ID" value="RXH56974.1"/>
    <property type="molecule type" value="Genomic_DNA"/>
</dbReference>
<keyword evidence="3" id="KW-0732">Signal</keyword>
<feature type="signal peptide" evidence="3">
    <location>
        <begin position="1"/>
        <end position="19"/>
    </location>
</feature>
<protein>
    <submittedName>
        <fullName evidence="5">Rhamnogalacturonan acetylesterase</fullName>
    </submittedName>
</protein>
<organism evidence="5 6">
    <name type="scientific">Granulicella sibirica</name>
    <dbReference type="NCBI Taxonomy" id="2479048"/>
    <lineage>
        <taxon>Bacteria</taxon>
        <taxon>Pseudomonadati</taxon>
        <taxon>Acidobacteriota</taxon>
        <taxon>Terriglobia</taxon>
        <taxon>Terriglobales</taxon>
        <taxon>Acidobacteriaceae</taxon>
        <taxon>Granulicella</taxon>
    </lineage>
</organism>
<keyword evidence="6" id="KW-1185">Reference proteome</keyword>
<evidence type="ECO:0000256" key="3">
    <source>
        <dbReference type="SAM" id="SignalP"/>
    </source>
</evidence>
<comment type="similarity">
    <text evidence="1">Belongs to the 'GDSL' lipolytic enzyme family.</text>
</comment>
<dbReference type="PANTHER" id="PTHR43695:SF1">
    <property type="entry name" value="RHAMNOGALACTURONAN ACETYLESTERASE"/>
    <property type="match status" value="1"/>
</dbReference>
<dbReference type="Proteomes" id="UP000289437">
    <property type="component" value="Unassembled WGS sequence"/>
</dbReference>
<dbReference type="Gene3D" id="3.40.50.1110">
    <property type="entry name" value="SGNH hydrolase"/>
    <property type="match status" value="1"/>
</dbReference>
<dbReference type="RefSeq" id="WP_241654267.1">
    <property type="nucleotide sequence ID" value="NZ_RDSM01000001.1"/>
</dbReference>
<dbReference type="InterPro" id="IPR013830">
    <property type="entry name" value="SGNH_hydro"/>
</dbReference>
<dbReference type="SUPFAM" id="SSF49785">
    <property type="entry name" value="Galactose-binding domain-like"/>
    <property type="match status" value="1"/>
</dbReference>
<dbReference type="InterPro" id="IPR008979">
    <property type="entry name" value="Galactose-bd-like_sf"/>
</dbReference>
<sequence length="428" mass="46629">MQTRMVAAVAVLMPAIAFAQPGTVRLACGPANRMFATLSQGSIASDTANGFDLGTVPAFTGKACTSDQPFFISANLPEGTYRVTVTLGGPQASVTTVRAESRRLMLEKIPIPAGGAETRMFDVNIRYPEIADGVPGHVVKRKPREFDNLDWDHRLTLEFNGERPSLRSVTIEPVTEPVVYLAGDSTVVDQDTEPWAAWGQMLPRFFMPGVVIANHAESGETIKSFVGEQRFAKIFSVIRPGDYLFLQFNHNDQKPGAVSLEDYNRLLREYVAKARAAGATPVLVTAMNRRTFDDAGKITNSLGGYPDAVRAAAAETRTALIDLNAMSKTLFEAMGPEVSRKAFMHYAANTFPNQTAAIDDDTHFNSYGAYELARCVVHGIRAAKLPLVKFLAADVPDFDPAKPDPQATFSLPMTPIRIKTDVTKVPQT</sequence>
<proteinExistence type="inferred from homology"/>
<comment type="caution">
    <text evidence="5">The sequence shown here is derived from an EMBL/GenBank/DDBJ whole genome shotgun (WGS) entry which is preliminary data.</text>
</comment>
<evidence type="ECO:0000313" key="6">
    <source>
        <dbReference type="Proteomes" id="UP000289437"/>
    </source>
</evidence>
<name>A0A4V1L5U4_9BACT</name>
<dbReference type="CDD" id="cd01821">
    <property type="entry name" value="Rhamnogalacturan_acetylesterase_like"/>
    <property type="match status" value="1"/>
</dbReference>
<evidence type="ECO:0000256" key="1">
    <source>
        <dbReference type="ARBA" id="ARBA00008668"/>
    </source>
</evidence>
<accession>A0A4V1L5U4</accession>
<evidence type="ECO:0000259" key="4">
    <source>
        <dbReference type="Pfam" id="PF13472"/>
    </source>
</evidence>
<dbReference type="Gene3D" id="2.60.120.430">
    <property type="entry name" value="Galactose-binding lectin"/>
    <property type="match status" value="1"/>
</dbReference>
<evidence type="ECO:0000256" key="2">
    <source>
        <dbReference type="ARBA" id="ARBA00022801"/>
    </source>
</evidence>
<dbReference type="SUPFAM" id="SSF52266">
    <property type="entry name" value="SGNH hydrolase"/>
    <property type="match status" value="1"/>
</dbReference>
<evidence type="ECO:0000313" key="5">
    <source>
        <dbReference type="EMBL" id="RXH56974.1"/>
    </source>
</evidence>
<gene>
    <name evidence="5" type="ORF">GRAN_0284</name>
</gene>
<dbReference type="InterPro" id="IPR036514">
    <property type="entry name" value="SGNH_hydro_sf"/>
</dbReference>
<dbReference type="AlphaFoldDB" id="A0A4V1L5U4"/>
<dbReference type="Pfam" id="PF13472">
    <property type="entry name" value="Lipase_GDSL_2"/>
    <property type="match status" value="1"/>
</dbReference>
<dbReference type="PANTHER" id="PTHR43695">
    <property type="entry name" value="PUTATIVE (AFU_ORTHOLOGUE AFUA_2G17250)-RELATED"/>
    <property type="match status" value="1"/>
</dbReference>
<keyword evidence="2" id="KW-0378">Hydrolase</keyword>